<protein>
    <submittedName>
        <fullName evidence="2">Candidate secreted effector</fullName>
    </submittedName>
</protein>
<dbReference type="WBParaSite" id="Minc3s03969g35213">
    <property type="protein sequence ID" value="Minc3s03969g35213"/>
    <property type="gene ID" value="Minc3s03969g35213"/>
</dbReference>
<evidence type="ECO:0000313" key="2">
    <source>
        <dbReference type="WBParaSite" id="Minc3s03969g35213"/>
    </source>
</evidence>
<evidence type="ECO:0000313" key="1">
    <source>
        <dbReference type="Proteomes" id="UP000887563"/>
    </source>
</evidence>
<name>A0A914N782_MELIC</name>
<reference evidence="2" key="1">
    <citation type="submission" date="2022-11" db="UniProtKB">
        <authorList>
            <consortium name="WormBaseParasite"/>
        </authorList>
    </citation>
    <scope>IDENTIFICATION</scope>
</reference>
<dbReference type="AlphaFoldDB" id="A0A914N782"/>
<proteinExistence type="predicted"/>
<organism evidence="1 2">
    <name type="scientific">Meloidogyne incognita</name>
    <name type="common">Southern root-knot nematode worm</name>
    <name type="synonym">Oxyuris incognita</name>
    <dbReference type="NCBI Taxonomy" id="6306"/>
    <lineage>
        <taxon>Eukaryota</taxon>
        <taxon>Metazoa</taxon>
        <taxon>Ecdysozoa</taxon>
        <taxon>Nematoda</taxon>
        <taxon>Chromadorea</taxon>
        <taxon>Rhabditida</taxon>
        <taxon>Tylenchina</taxon>
        <taxon>Tylenchomorpha</taxon>
        <taxon>Tylenchoidea</taxon>
        <taxon>Meloidogynidae</taxon>
        <taxon>Meloidogyninae</taxon>
        <taxon>Meloidogyne</taxon>
        <taxon>Meloidogyne incognita group</taxon>
    </lineage>
</organism>
<accession>A0A914N782</accession>
<sequence>MVKLVTEPSSASSCWEISKRVVSTGYVLVITPVAVCNLSRDSVWTFGAPDEAAGAATGAAAGAGGARPSRRALAASAFRRRSSLS</sequence>
<dbReference type="Proteomes" id="UP000887563">
    <property type="component" value="Unplaced"/>
</dbReference>
<keyword evidence="1" id="KW-1185">Reference proteome</keyword>